<evidence type="ECO:0000313" key="3">
    <source>
        <dbReference type="Proteomes" id="UP000268093"/>
    </source>
</evidence>
<feature type="region of interest" description="Disordered" evidence="1">
    <location>
        <begin position="186"/>
        <end position="223"/>
    </location>
</feature>
<evidence type="ECO:0000256" key="1">
    <source>
        <dbReference type="SAM" id="MobiDB-lite"/>
    </source>
</evidence>
<evidence type="ECO:0000313" key="2">
    <source>
        <dbReference type="EMBL" id="RUP51122.1"/>
    </source>
</evidence>
<sequence length="421" mass="48392">MMTTHVQDVTEDVPLPLKRGRLFVNTTKPLLYPKAHNPTPYKDKPLCPDTRSHAGVWSFRTYNPEPANSTFATNIPYWEPDQCQYHPFTRTEVGQCLLDRHIIVSGDSLLRNILTTILRHIIPTFDWGDGLMQKDQREIIHLLNYETNEFMGHVAFHFLWTPSVWSFGPKWIERGGADVSWLRPKGSSDEPVIKGNWPGDERGSMLAPTDDGQTDHNSSQSTSEFDQFPIFDTIALSMGIWDMSFFNLGLNPFHFRLTGALHDTVANLHFKSTPTTWPRAKVYFADLHKLHSDLCTNDVFTNCNTDVRQLWWREAQRKSRVCLPHCFGSTDHIEVLDNYDMTNTEYARTQTPDGIHYEQPVNFLQSMVWLNGLCHDWLRDKSGLYEERKGPIQVELDAKDSCLGMEADEVAVMGRCPKMSI</sequence>
<comment type="caution">
    <text evidence="2">The sequence shown here is derived from an EMBL/GenBank/DDBJ whole genome shotgun (WGS) entry which is preliminary data.</text>
</comment>
<dbReference type="OrthoDB" id="1932925at2759"/>
<dbReference type="Proteomes" id="UP000268093">
    <property type="component" value="Unassembled WGS sequence"/>
</dbReference>
<protein>
    <submittedName>
        <fullName evidence="2">Uncharacterized protein</fullName>
    </submittedName>
</protein>
<reference evidence="2 3" key="1">
    <citation type="journal article" date="2018" name="New Phytol.">
        <title>Phylogenomics of Endogonaceae and evolution of mycorrhizas within Mucoromycota.</title>
        <authorList>
            <person name="Chang Y."/>
            <person name="Desiro A."/>
            <person name="Na H."/>
            <person name="Sandor L."/>
            <person name="Lipzen A."/>
            <person name="Clum A."/>
            <person name="Barry K."/>
            <person name="Grigoriev I.V."/>
            <person name="Martin F.M."/>
            <person name="Stajich J.E."/>
            <person name="Smith M.E."/>
            <person name="Bonito G."/>
            <person name="Spatafora J.W."/>
        </authorList>
    </citation>
    <scope>NUCLEOTIDE SEQUENCE [LARGE SCALE GENOMIC DNA]</scope>
    <source>
        <strain evidence="2 3">GMNB39</strain>
    </source>
</reference>
<dbReference type="EMBL" id="RBNI01000933">
    <property type="protein sequence ID" value="RUP51122.1"/>
    <property type="molecule type" value="Genomic_DNA"/>
</dbReference>
<proteinExistence type="predicted"/>
<name>A0A433DJQ6_9FUNG</name>
<keyword evidence="3" id="KW-1185">Reference proteome</keyword>
<organism evidence="2 3">
    <name type="scientific">Jimgerdemannia flammicorona</name>
    <dbReference type="NCBI Taxonomy" id="994334"/>
    <lineage>
        <taxon>Eukaryota</taxon>
        <taxon>Fungi</taxon>
        <taxon>Fungi incertae sedis</taxon>
        <taxon>Mucoromycota</taxon>
        <taxon>Mucoromycotina</taxon>
        <taxon>Endogonomycetes</taxon>
        <taxon>Endogonales</taxon>
        <taxon>Endogonaceae</taxon>
        <taxon>Jimgerdemannia</taxon>
    </lineage>
</organism>
<accession>A0A433DJQ6</accession>
<dbReference type="AlphaFoldDB" id="A0A433DJQ6"/>
<gene>
    <name evidence="2" type="ORF">BC936DRAFT_149760</name>
</gene>